<comment type="caution">
    <text evidence="1">The sequence shown here is derived from an EMBL/GenBank/DDBJ whole genome shotgun (WGS) entry which is preliminary data.</text>
</comment>
<keyword evidence="2" id="KW-1185">Reference proteome</keyword>
<name>A0ACB9YXR3_9PEZI</name>
<dbReference type="Proteomes" id="UP001497700">
    <property type="component" value="Unassembled WGS sequence"/>
</dbReference>
<organism evidence="1 2">
    <name type="scientific">Hypoxylon rubiginosum</name>
    <dbReference type="NCBI Taxonomy" id="110542"/>
    <lineage>
        <taxon>Eukaryota</taxon>
        <taxon>Fungi</taxon>
        <taxon>Dikarya</taxon>
        <taxon>Ascomycota</taxon>
        <taxon>Pezizomycotina</taxon>
        <taxon>Sordariomycetes</taxon>
        <taxon>Xylariomycetidae</taxon>
        <taxon>Xylariales</taxon>
        <taxon>Hypoxylaceae</taxon>
        <taxon>Hypoxylon</taxon>
    </lineage>
</organism>
<dbReference type="EMBL" id="MU393490">
    <property type="protein sequence ID" value="KAI4864154.1"/>
    <property type="molecule type" value="Genomic_DNA"/>
</dbReference>
<accession>A0ACB9YXR3</accession>
<evidence type="ECO:0000313" key="1">
    <source>
        <dbReference type="EMBL" id="KAI4864154.1"/>
    </source>
</evidence>
<keyword evidence="1" id="KW-0808">Transferase</keyword>
<keyword evidence="1" id="KW-0418">Kinase</keyword>
<protein>
    <submittedName>
        <fullName evidence="1">FunK1 protein kinase</fullName>
    </submittedName>
</protein>
<sequence>MENYSVSNHPPAPLASTDDQDILDNIDGRIHGPMSGFIKKYFGKFRYVYQDTSLEIQVAGRVSGRYAVPLAAPSPDHFLQWFSSQLSRELDGARGSWHIPGGDVAHENGTVDDGTSLLLAIPTSPASDSDTRWHDVQVVGQFFRSGNIGYQNGLLRLCRSAHQVFASQPVRLFLHGFYVRGSLIELWVFDRSGLYCSEVFDIRKDFVQFLSIILSYQLMTDEDLGKNSMLQSDQGGSYVVLGSSVTPSMGKLYLEDQPIASREHLVGTGTTCYRARMPDSSRWDYVLKFKWRWARDRPENELLELAKKKRVWGAISLDYYKEVESTANLRRSLRWGTHRKFAKIRPRERCESIKEDREESTSHVDGLVEYTEETTNMFQNRVLTCIVTSPVGRPLHTFQSLSELLHAMRDAIKCHRSLLFDARILHQDISVGNIIIVDGRWEDEPKGILIDLDSSIELAEGISEDDRTEDGVVGTRPFIAIGVLKSERHTYRHDLESFLYVFLWTIITNHTENLPETSKLRQWSNGSWDELTIRKSIDMNQESFRTILEEFPSEFHSLKPLAESLRQILFPLRDGVIWTGTDGSPEAVDKLYYGMSSAFEDAIASGRRI</sequence>
<reference evidence="1 2" key="1">
    <citation type="journal article" date="2022" name="New Phytol.">
        <title>Ecological generalism drives hyperdiversity of secondary metabolite gene clusters in xylarialean endophytes.</title>
        <authorList>
            <person name="Franco M.E.E."/>
            <person name="Wisecaver J.H."/>
            <person name="Arnold A.E."/>
            <person name="Ju Y.M."/>
            <person name="Slot J.C."/>
            <person name="Ahrendt S."/>
            <person name="Moore L.P."/>
            <person name="Eastman K.E."/>
            <person name="Scott K."/>
            <person name="Konkel Z."/>
            <person name="Mondo S.J."/>
            <person name="Kuo A."/>
            <person name="Hayes R.D."/>
            <person name="Haridas S."/>
            <person name="Andreopoulos B."/>
            <person name="Riley R."/>
            <person name="LaButti K."/>
            <person name="Pangilinan J."/>
            <person name="Lipzen A."/>
            <person name="Amirebrahimi M."/>
            <person name="Yan J."/>
            <person name="Adam C."/>
            <person name="Keymanesh K."/>
            <person name="Ng V."/>
            <person name="Louie K."/>
            <person name="Northen T."/>
            <person name="Drula E."/>
            <person name="Henrissat B."/>
            <person name="Hsieh H.M."/>
            <person name="Youens-Clark K."/>
            <person name="Lutzoni F."/>
            <person name="Miadlikowska J."/>
            <person name="Eastwood D.C."/>
            <person name="Hamelin R.C."/>
            <person name="Grigoriev I.V."/>
            <person name="U'Ren J.M."/>
        </authorList>
    </citation>
    <scope>NUCLEOTIDE SEQUENCE [LARGE SCALE GENOMIC DNA]</scope>
    <source>
        <strain evidence="1 2">CBS 119005</strain>
    </source>
</reference>
<evidence type="ECO:0000313" key="2">
    <source>
        <dbReference type="Proteomes" id="UP001497700"/>
    </source>
</evidence>
<gene>
    <name evidence="1" type="ORF">F4820DRAFT_470794</name>
</gene>
<proteinExistence type="predicted"/>